<feature type="region of interest" description="Disordered" evidence="8">
    <location>
        <begin position="1"/>
        <end position="32"/>
    </location>
</feature>
<keyword evidence="3 6" id="KW-0863">Zinc-finger</keyword>
<dbReference type="InterPro" id="IPR001841">
    <property type="entry name" value="Znf_RING"/>
</dbReference>
<keyword evidence="4" id="KW-0862">Zinc</keyword>
<protein>
    <submittedName>
        <fullName evidence="11">RING-type domain-containing protein</fullName>
    </submittedName>
</protein>
<evidence type="ECO:0000313" key="10">
    <source>
        <dbReference type="Proteomes" id="UP000887560"/>
    </source>
</evidence>
<evidence type="ECO:0000259" key="9">
    <source>
        <dbReference type="PROSITE" id="PS50089"/>
    </source>
</evidence>
<comment type="similarity">
    <text evidence="1">Belongs to the prefoldin subunit alpha family.</text>
</comment>
<name>A0A915P2V1_9BILA</name>
<feature type="compositionally biased region" description="Polar residues" evidence="8">
    <location>
        <begin position="21"/>
        <end position="32"/>
    </location>
</feature>
<proteinExistence type="inferred from homology"/>
<dbReference type="GO" id="GO:0008270">
    <property type="term" value="F:zinc ion binding"/>
    <property type="evidence" value="ECO:0007669"/>
    <property type="project" value="UniProtKB-KW"/>
</dbReference>
<feature type="compositionally biased region" description="Low complexity" evidence="8">
    <location>
        <begin position="352"/>
        <end position="368"/>
    </location>
</feature>
<dbReference type="InterPro" id="IPR016655">
    <property type="entry name" value="PFD3"/>
</dbReference>
<sequence length="1354" mass="144969">MESLNQKETNAENFSNENNNQLQVSEQQQSNSLTASSSLLVNLRNNNRNPALHPTREDSPYPGREELAAASTLNSLAESAATASLRLQHQINLMAQAMVTPGVTAASFPLLSNTNSMSSSPQPLSGQQQPSIVCDSTNGLSTMLGHYVAAAAAVSTAVAIHQQQRQDVVSVYNTSPNLVTSYSTPLSTYFSSQQQQSTNINNSNQISSNFSQQQQNLVNTSSNDQQNSVPVPALCSCTLPSMFAAAAATSMAVAAAGVCPYHQTSIVRPLVNNDLQIDLNNNAETGMRLRNENNGNNNSGETAMLAHANSKSWFSTTTTATTIISSILPSTTTNSVVPPIGVIQPIQHRSPNRISRSSAGSSSSLKRSNTTAFPPNLEAVSSAMLTAINNSNTINVSSSSPPLLFANPTQIRLATGEALNVALAAGGGNQGIDEFNEGPSRAPKLRRILSFDEDVSEINESVSPSTVPSITSISEADIEATSNATAAALVQIRQRAQTLVDVSEINESVSPSTVPSITSISEADIEATSNATAAALVQIRQRAQTLAAISTPLNEVLSIANSVTANSVQSSALTSLQQNPSALPLQNQQAAAVAVAAASTVAAGMEQIVAAALSAANAASALSPQALAAITGATAAVQCAVCAAAACQSRLSNPGATPTAVTACSCLHHHHHHLHCHNHQTLLPHQPPPICTLCNSNVTNGPPTPSVINNQNNNSTTVGIQVDNPNVGVVRPQQGYLHQSRPSALSLCPSSSSNLNSLLSSVPSFELLNNVNTDESNQQSQRFLLNSNNITQSFGQSNGAYQLLLDAYNTNNMQRQQQSTSVSIGINIGSSSLSTSNSTHQRDLATSTDLQGQAMVNLQQQVNAQQQAMNLQQQAINRQAASFSPSAVTAMLLNSAAAMGQQQTMQAVPAQQQQQMPSLYSLQRGATLNENNLLAQVQAQQNMNTVHQSILAIRLAQQERERETANHFYQQQQIQQRTAQAAAQHRHLMRPLFSMPQALPVPMTQMDLSSLVLLHNHPGAETSLVLNGGGSALSTATNPHHIVANAMAAATAAEPQPVGATLEQIKRHSQKLSYVEDPNTPEQERERCTICLCEFETGDELRGLNCGHLFHMECIDPWLQQNKKCPLCRVDMDKGISVPGSSNALVGVGSAAEAAVILNAAAYAQASATSSTAYLLIQKIILWENVENYLTEKKKTLDDVQEDERDNFRRYKLLETSALQQKAKIDESILDYQKSIDSLKMLAEQKAKKANSVLVTYKLDENLFSDAVIEEMDRVCIWLGANVMVEYKLEEAQTLLTNHLANIEQTNGETEEELDFLRDQITTTEVNLANLYNYGVLLRKKSDGKYLTQQNSTH</sequence>
<dbReference type="SMART" id="SM00184">
    <property type="entry name" value="RING"/>
    <property type="match status" value="1"/>
</dbReference>
<dbReference type="PANTHER" id="PTHR12409">
    <property type="entry name" value="PREFOLDIN SUBUNIT 3"/>
    <property type="match status" value="1"/>
</dbReference>
<dbReference type="PROSITE" id="PS50089">
    <property type="entry name" value="ZF_RING_2"/>
    <property type="match status" value="1"/>
</dbReference>
<comment type="subunit">
    <text evidence="2">Heterohexamer of two PFD-alpha type and four PFD-beta type subunits.</text>
</comment>
<dbReference type="GO" id="GO:0016272">
    <property type="term" value="C:prefoldin complex"/>
    <property type="evidence" value="ECO:0007669"/>
    <property type="project" value="InterPro"/>
</dbReference>
<dbReference type="Pfam" id="PF13639">
    <property type="entry name" value="zf-RING_2"/>
    <property type="match status" value="1"/>
</dbReference>
<evidence type="ECO:0000256" key="5">
    <source>
        <dbReference type="ARBA" id="ARBA00023186"/>
    </source>
</evidence>
<dbReference type="CDD" id="cd16474">
    <property type="entry name" value="RING-H2_RNF111-like"/>
    <property type="match status" value="1"/>
</dbReference>
<dbReference type="Proteomes" id="UP000887560">
    <property type="component" value="Unplaced"/>
</dbReference>
<dbReference type="GO" id="GO:0007021">
    <property type="term" value="P:tubulin complex assembly"/>
    <property type="evidence" value="ECO:0007669"/>
    <property type="project" value="TreeGrafter"/>
</dbReference>
<evidence type="ECO:0000256" key="2">
    <source>
        <dbReference type="ARBA" id="ARBA00011695"/>
    </source>
</evidence>
<evidence type="ECO:0000256" key="8">
    <source>
        <dbReference type="SAM" id="MobiDB-lite"/>
    </source>
</evidence>
<dbReference type="PANTHER" id="PTHR12409:SF0">
    <property type="entry name" value="PREFOLDIN SUBUNIT 3"/>
    <property type="match status" value="1"/>
</dbReference>
<dbReference type="GO" id="GO:0006457">
    <property type="term" value="P:protein folding"/>
    <property type="evidence" value="ECO:0007669"/>
    <property type="project" value="InterPro"/>
</dbReference>
<evidence type="ECO:0000256" key="7">
    <source>
        <dbReference type="SAM" id="Coils"/>
    </source>
</evidence>
<dbReference type="Gene3D" id="1.10.287.370">
    <property type="match status" value="1"/>
</dbReference>
<dbReference type="WBParaSite" id="scf7180000422233.g8589">
    <property type="protein sequence ID" value="scf7180000422233.g8589"/>
    <property type="gene ID" value="scf7180000422233.g8589"/>
</dbReference>
<accession>A0A915P2V1</accession>
<feature type="compositionally biased region" description="Low complexity" evidence="8">
    <location>
        <begin position="195"/>
        <end position="216"/>
    </location>
</feature>
<dbReference type="SUPFAM" id="SSF57850">
    <property type="entry name" value="RING/U-box"/>
    <property type="match status" value="1"/>
</dbReference>
<feature type="compositionally biased region" description="Polar residues" evidence="8">
    <location>
        <begin position="217"/>
        <end position="226"/>
    </location>
</feature>
<feature type="compositionally biased region" description="Low complexity" evidence="8">
    <location>
        <begin position="11"/>
        <end position="20"/>
    </location>
</feature>
<organism evidence="10 11">
    <name type="scientific">Meloidogyne floridensis</name>
    <dbReference type="NCBI Taxonomy" id="298350"/>
    <lineage>
        <taxon>Eukaryota</taxon>
        <taxon>Metazoa</taxon>
        <taxon>Ecdysozoa</taxon>
        <taxon>Nematoda</taxon>
        <taxon>Chromadorea</taxon>
        <taxon>Rhabditida</taxon>
        <taxon>Tylenchina</taxon>
        <taxon>Tylenchomorpha</taxon>
        <taxon>Tylenchoidea</taxon>
        <taxon>Meloidogynidae</taxon>
        <taxon>Meloidogyninae</taxon>
        <taxon>Meloidogyne</taxon>
    </lineage>
</organism>
<feature type="coiled-coil region" evidence="7">
    <location>
        <begin position="1289"/>
        <end position="1327"/>
    </location>
</feature>
<dbReference type="GO" id="GO:0007017">
    <property type="term" value="P:microtubule-based process"/>
    <property type="evidence" value="ECO:0007669"/>
    <property type="project" value="TreeGrafter"/>
</dbReference>
<dbReference type="CDD" id="cd23156">
    <property type="entry name" value="Prefoldin_3"/>
    <property type="match status" value="1"/>
</dbReference>
<feature type="region of interest" description="Disordered" evidence="8">
    <location>
        <begin position="343"/>
        <end position="373"/>
    </location>
</feature>
<dbReference type="GO" id="GO:0005737">
    <property type="term" value="C:cytoplasm"/>
    <property type="evidence" value="ECO:0007669"/>
    <property type="project" value="TreeGrafter"/>
</dbReference>
<evidence type="ECO:0000256" key="1">
    <source>
        <dbReference type="ARBA" id="ARBA00010048"/>
    </source>
</evidence>
<feature type="domain" description="RING-type" evidence="9">
    <location>
        <begin position="1088"/>
        <end position="1129"/>
    </location>
</feature>
<dbReference type="InterPro" id="IPR013083">
    <property type="entry name" value="Znf_RING/FYVE/PHD"/>
</dbReference>
<keyword evidence="3 6" id="KW-0479">Metal-binding</keyword>
<dbReference type="InterPro" id="IPR009053">
    <property type="entry name" value="Prefoldin"/>
</dbReference>
<dbReference type="GO" id="GO:0015631">
    <property type="term" value="F:tubulin binding"/>
    <property type="evidence" value="ECO:0007669"/>
    <property type="project" value="TreeGrafter"/>
</dbReference>
<dbReference type="InterPro" id="IPR004127">
    <property type="entry name" value="Prefoldin_subunit_alpha"/>
</dbReference>
<dbReference type="SUPFAM" id="SSF46579">
    <property type="entry name" value="Prefoldin"/>
    <property type="match status" value="1"/>
</dbReference>
<evidence type="ECO:0000256" key="3">
    <source>
        <dbReference type="ARBA" id="ARBA00022771"/>
    </source>
</evidence>
<evidence type="ECO:0000256" key="4">
    <source>
        <dbReference type="ARBA" id="ARBA00022833"/>
    </source>
</evidence>
<keyword evidence="5" id="KW-0143">Chaperone</keyword>
<dbReference type="Gene3D" id="3.30.40.10">
    <property type="entry name" value="Zinc/RING finger domain, C3HC4 (zinc finger)"/>
    <property type="match status" value="1"/>
</dbReference>
<evidence type="ECO:0000256" key="6">
    <source>
        <dbReference type="PROSITE-ProRule" id="PRU00175"/>
    </source>
</evidence>
<dbReference type="Pfam" id="PF02996">
    <property type="entry name" value="Prefoldin"/>
    <property type="match status" value="1"/>
</dbReference>
<keyword evidence="10" id="KW-1185">Reference proteome</keyword>
<reference evidence="11" key="1">
    <citation type="submission" date="2022-11" db="UniProtKB">
        <authorList>
            <consortium name="WormBaseParasite"/>
        </authorList>
    </citation>
    <scope>IDENTIFICATION</scope>
</reference>
<keyword evidence="7" id="KW-0175">Coiled coil</keyword>
<evidence type="ECO:0000313" key="11">
    <source>
        <dbReference type="WBParaSite" id="scf7180000422233.g8589"/>
    </source>
</evidence>
<feature type="region of interest" description="Disordered" evidence="8">
    <location>
        <begin position="195"/>
        <end position="226"/>
    </location>
</feature>